<dbReference type="OrthoDB" id="9778918at2"/>
<dbReference type="AlphaFoldDB" id="C2MA89"/>
<dbReference type="CDD" id="cd09757">
    <property type="entry name" value="Cas8c_I-C"/>
    <property type="match status" value="1"/>
</dbReference>
<protein>
    <submittedName>
        <fullName evidence="2">CRISPR-associated protein, Csd1 family</fullName>
    </submittedName>
</protein>
<sequence>MILQALYNYYEAMRKAHRIATPGLEVKPIRWVIVIREDGSFVRLKDLKDPSDKKSKGQDYLVPAGLKRSGKCPPAQPFWDNRKYILGYEESAEGVSPCTDRLEDFKRVMAEIAEHYPDNASFKAVCRFYDHYLGAETPLPEEAQTERILASDWMTFQLQGDTELLATQDDAYDLAAQAYSTEDNLGRCLITGEEKPLAAFHARIVAPGSQAGATIASFNDPAYLSYGKKQGENAPISKYASFAHTTALNELLRNEQTRYTLGDISYVFWNSDLDDPSINETFRTVTFEGVRDDDTQEQSDTDDEQPKRKGKSKKKAPNPTQDTYKVLEQFKTIRGNRGQGEHWEDARQFYVLGLTAGGRITIKYWQQGTVSEIFDRVYQHLVDMNIISWDGFVDEENPPLRSLYGIVKSVSTPSKSSTFATNLVQSIVESILSGNPYPMTLQQACVNRITQERTVSELRAAILKGCINRKARIYKQLKELDMALDKQNDNIAYLAGRLFAVLEQIQQASLGKGVNATIRDRFYASASTRPNMVMGRLIALSNHHLSKLRKEKPGLAVNLEKLLGEIFALIPAEAPTFPATFSLDEQSLFAVGYYHQKVDTYRKEETTNPTEETEQ</sequence>
<evidence type="ECO:0000256" key="1">
    <source>
        <dbReference type="SAM" id="MobiDB-lite"/>
    </source>
</evidence>
<dbReference type="NCBIfam" id="TIGR01863">
    <property type="entry name" value="cas_Csd1"/>
    <property type="match status" value="1"/>
</dbReference>
<evidence type="ECO:0000313" key="3">
    <source>
        <dbReference type="Proteomes" id="UP000003303"/>
    </source>
</evidence>
<proteinExistence type="predicted"/>
<comment type="caution">
    <text evidence="2">The sequence shown here is derived from an EMBL/GenBank/DDBJ whole genome shotgun (WGS) entry which is preliminary data.</text>
</comment>
<name>C2MA89_9PORP</name>
<accession>C2MA89</accession>
<feature type="compositionally biased region" description="Acidic residues" evidence="1">
    <location>
        <begin position="294"/>
        <end position="303"/>
    </location>
</feature>
<reference evidence="2 3" key="1">
    <citation type="submission" date="2009-04" db="EMBL/GenBank/DDBJ databases">
        <authorList>
            <person name="Sebastian Y."/>
            <person name="Madupu R."/>
            <person name="Durkin A.S."/>
            <person name="Torralba M."/>
            <person name="Methe B."/>
            <person name="Sutton G.G."/>
            <person name="Strausberg R.L."/>
            <person name="Nelson K.E."/>
        </authorList>
    </citation>
    <scope>NUCLEOTIDE SEQUENCE [LARGE SCALE GENOMIC DNA]</scope>
    <source>
        <strain evidence="2 3">60-3</strain>
    </source>
</reference>
<gene>
    <name evidence="2" type="primary">csd1</name>
    <name evidence="2" type="ORF">PORUE0001_0040</name>
</gene>
<dbReference type="STRING" id="596327.PORUE0001_0040"/>
<dbReference type="RefSeq" id="WP_007364828.1">
    <property type="nucleotide sequence ID" value="NZ_ACLR01000069.1"/>
</dbReference>
<organism evidence="2 3">
    <name type="scientific">Porphyromonas uenonis 60-3</name>
    <dbReference type="NCBI Taxonomy" id="596327"/>
    <lineage>
        <taxon>Bacteria</taxon>
        <taxon>Pseudomonadati</taxon>
        <taxon>Bacteroidota</taxon>
        <taxon>Bacteroidia</taxon>
        <taxon>Bacteroidales</taxon>
        <taxon>Porphyromonadaceae</taxon>
        <taxon>Porphyromonas</taxon>
    </lineage>
</organism>
<evidence type="ECO:0000313" key="2">
    <source>
        <dbReference type="EMBL" id="EEK17397.1"/>
    </source>
</evidence>
<dbReference type="InterPro" id="IPR010144">
    <property type="entry name" value="CRISPR-assoc_prot_Csd1-typ"/>
</dbReference>
<dbReference type="EMBL" id="ACLR01000069">
    <property type="protein sequence ID" value="EEK17397.1"/>
    <property type="molecule type" value="Genomic_DNA"/>
</dbReference>
<keyword evidence="3" id="KW-1185">Reference proteome</keyword>
<dbReference type="Proteomes" id="UP000003303">
    <property type="component" value="Unassembled WGS sequence"/>
</dbReference>
<dbReference type="eggNOG" id="ENOG502Z7WH">
    <property type="taxonomic scope" value="Bacteria"/>
</dbReference>
<feature type="region of interest" description="Disordered" evidence="1">
    <location>
        <begin position="289"/>
        <end position="321"/>
    </location>
</feature>
<dbReference type="Pfam" id="PF09709">
    <property type="entry name" value="Cas_Csd1"/>
    <property type="match status" value="1"/>
</dbReference>